<gene>
    <name evidence="4" type="ORF">ACJDT4_22515</name>
</gene>
<dbReference type="SMART" id="SM00283">
    <property type="entry name" value="MA"/>
    <property type="match status" value="1"/>
</dbReference>
<reference evidence="4 5" key="1">
    <citation type="submission" date="2024-11" db="EMBL/GenBank/DDBJ databases">
        <authorList>
            <person name="Heng Y.C."/>
            <person name="Lim A.C.H."/>
            <person name="Lee J.K.Y."/>
            <person name="Kittelmann S."/>
        </authorList>
    </citation>
    <scope>NUCLEOTIDE SEQUENCE [LARGE SCALE GENOMIC DNA]</scope>
    <source>
        <strain evidence="4 5">WILCCON 0114</strain>
    </source>
</reference>
<dbReference type="Proteomes" id="UP001623592">
    <property type="component" value="Unassembled WGS sequence"/>
</dbReference>
<dbReference type="PANTHER" id="PTHR32089:SF112">
    <property type="entry name" value="LYSOZYME-LIKE PROTEIN-RELATED"/>
    <property type="match status" value="1"/>
</dbReference>
<keyword evidence="1 2" id="KW-0807">Transducer</keyword>
<evidence type="ECO:0000256" key="2">
    <source>
        <dbReference type="PROSITE-ProRule" id="PRU00284"/>
    </source>
</evidence>
<dbReference type="PROSITE" id="PS50111">
    <property type="entry name" value="CHEMOTAXIS_TRANSDUC_2"/>
    <property type="match status" value="1"/>
</dbReference>
<sequence>MFELFIKEKNKNKIAEAKSTSINSELLLNDNDDSYKCINFSSNYIQERLSALMDSELEISNSVKDVSTAFDVVSNDISNIKDVLNNFNDNFNFVENNSSKINSNIDESITSIGNANDMLTKLKTKISDIQTSIGDFTKVFAKLKGSFNDINTLSENIADVANETNLLSLNAAIEAARAGEHGKGFAVVADEVKKLSESTKQLVDGINKKMNTMHASVDSLNSSIEASTNLLSEGLTFAKETQSAFDNLLSKSKGVKSLTNEMNDSVSSSKKELKNMSNEINEIVNSATSVDTQITKLNAQASNKSVLYSDITNFLEQIEQISLEKITK</sequence>
<feature type="domain" description="Methyl-accepting transducer" evidence="3">
    <location>
        <begin position="48"/>
        <end position="288"/>
    </location>
</feature>
<dbReference type="RefSeq" id="WP_406789850.1">
    <property type="nucleotide sequence ID" value="NZ_JBJIAA010000027.1"/>
</dbReference>
<evidence type="ECO:0000256" key="1">
    <source>
        <dbReference type="ARBA" id="ARBA00023224"/>
    </source>
</evidence>
<evidence type="ECO:0000313" key="4">
    <source>
        <dbReference type="EMBL" id="MFL0253183.1"/>
    </source>
</evidence>
<dbReference type="Pfam" id="PF00015">
    <property type="entry name" value="MCPsignal"/>
    <property type="match status" value="1"/>
</dbReference>
<evidence type="ECO:0000259" key="3">
    <source>
        <dbReference type="PROSITE" id="PS50111"/>
    </source>
</evidence>
<comment type="caution">
    <text evidence="4">The sequence shown here is derived from an EMBL/GenBank/DDBJ whole genome shotgun (WGS) entry which is preliminary data.</text>
</comment>
<protein>
    <submittedName>
        <fullName evidence="4">Methyl-accepting chemotaxis protein</fullName>
    </submittedName>
</protein>
<dbReference type="InterPro" id="IPR004089">
    <property type="entry name" value="MCPsignal_dom"/>
</dbReference>
<dbReference type="Gene3D" id="1.10.287.950">
    <property type="entry name" value="Methyl-accepting chemotaxis protein"/>
    <property type="match status" value="1"/>
</dbReference>
<evidence type="ECO:0000313" key="5">
    <source>
        <dbReference type="Proteomes" id="UP001623592"/>
    </source>
</evidence>
<proteinExistence type="predicted"/>
<keyword evidence="5" id="KW-1185">Reference proteome</keyword>
<accession>A0ABW8TLP3</accession>
<dbReference type="SUPFAM" id="SSF58104">
    <property type="entry name" value="Methyl-accepting chemotaxis protein (MCP) signaling domain"/>
    <property type="match status" value="1"/>
</dbReference>
<dbReference type="PANTHER" id="PTHR32089">
    <property type="entry name" value="METHYL-ACCEPTING CHEMOTAXIS PROTEIN MCPB"/>
    <property type="match status" value="1"/>
</dbReference>
<dbReference type="EMBL" id="JBJIAA010000027">
    <property type="protein sequence ID" value="MFL0253183.1"/>
    <property type="molecule type" value="Genomic_DNA"/>
</dbReference>
<name>A0ABW8TLP3_9CLOT</name>
<organism evidence="4 5">
    <name type="scientific">Clostridium neuense</name>
    <dbReference type="NCBI Taxonomy" id="1728934"/>
    <lineage>
        <taxon>Bacteria</taxon>
        <taxon>Bacillati</taxon>
        <taxon>Bacillota</taxon>
        <taxon>Clostridia</taxon>
        <taxon>Eubacteriales</taxon>
        <taxon>Clostridiaceae</taxon>
        <taxon>Clostridium</taxon>
    </lineage>
</organism>